<comment type="caution">
    <text evidence="1">The sequence shown here is derived from an EMBL/GenBank/DDBJ whole genome shotgun (WGS) entry which is preliminary data.</text>
</comment>
<dbReference type="Proteomes" id="UP000285109">
    <property type="component" value="Unassembled WGS sequence"/>
</dbReference>
<organism evidence="1 2">
    <name type="scientific">Phocaeicola plebeius</name>
    <dbReference type="NCBI Taxonomy" id="310297"/>
    <lineage>
        <taxon>Bacteria</taxon>
        <taxon>Pseudomonadati</taxon>
        <taxon>Bacteroidota</taxon>
        <taxon>Bacteroidia</taxon>
        <taxon>Bacteroidales</taxon>
        <taxon>Bacteroidaceae</taxon>
        <taxon>Phocaeicola</taxon>
    </lineage>
</organism>
<dbReference type="RefSeq" id="WP_118027000.1">
    <property type="nucleotide sequence ID" value="NZ_CAUFJF010000038.1"/>
</dbReference>
<dbReference type="Gene3D" id="1.20.120.1620">
    <property type="match status" value="1"/>
</dbReference>
<gene>
    <name evidence="1" type="ORF">DWZ34_00335</name>
</gene>
<name>A0A415THC9_9BACT</name>
<evidence type="ECO:0000313" key="2">
    <source>
        <dbReference type="Proteomes" id="UP000285109"/>
    </source>
</evidence>
<dbReference type="InterPro" id="IPR038314">
    <property type="entry name" value="T6SS_sf"/>
</dbReference>
<proteinExistence type="predicted"/>
<accession>A0A415THC9</accession>
<sequence>MRKKHLLMTITVLCTTFGCSTHKAMYQARLDEAKGYALAACIACMNKSIDSLSVINKDYSTGYFVQLSHLSLDEIIEIKQYVDKECMKYWGVPQEPDGNMIGYSVWKFYTSKELDNFIQEALK</sequence>
<dbReference type="AlphaFoldDB" id="A0A415THC9"/>
<protein>
    <recommendedName>
        <fullName evidence="3">Lipoprotein</fullName>
    </recommendedName>
</protein>
<dbReference type="PROSITE" id="PS51257">
    <property type="entry name" value="PROKAR_LIPOPROTEIN"/>
    <property type="match status" value="1"/>
</dbReference>
<dbReference type="EMBL" id="QRQK01000001">
    <property type="protein sequence ID" value="RHN00598.1"/>
    <property type="molecule type" value="Genomic_DNA"/>
</dbReference>
<reference evidence="1 2" key="1">
    <citation type="submission" date="2018-08" db="EMBL/GenBank/DDBJ databases">
        <title>A genome reference for cultivated species of the human gut microbiota.</title>
        <authorList>
            <person name="Zou Y."/>
            <person name="Xue W."/>
            <person name="Luo G."/>
        </authorList>
    </citation>
    <scope>NUCLEOTIDE SEQUENCE [LARGE SCALE GENOMIC DNA]</scope>
    <source>
        <strain evidence="1 2">AF31-28B-AC</strain>
    </source>
</reference>
<evidence type="ECO:0008006" key="3">
    <source>
        <dbReference type="Google" id="ProtNLM"/>
    </source>
</evidence>
<evidence type="ECO:0000313" key="1">
    <source>
        <dbReference type="EMBL" id="RHN00598.1"/>
    </source>
</evidence>